<evidence type="ECO:0000259" key="11">
    <source>
        <dbReference type="Pfam" id="PF14529"/>
    </source>
</evidence>
<dbReference type="GO" id="GO:0051082">
    <property type="term" value="F:unfolded protein binding"/>
    <property type="evidence" value="ECO:0007669"/>
    <property type="project" value="InterPro"/>
</dbReference>
<keyword evidence="6 9" id="KW-0472">Membrane</keyword>
<dbReference type="InterPro" id="IPR005135">
    <property type="entry name" value="Endo/exonuclease/phosphatase"/>
</dbReference>
<evidence type="ECO:0000256" key="5">
    <source>
        <dbReference type="ARBA" id="ARBA00022989"/>
    </source>
</evidence>
<dbReference type="PANTHER" id="PTHR11073">
    <property type="entry name" value="CALRETICULIN AND CALNEXIN"/>
    <property type="match status" value="1"/>
</dbReference>
<dbReference type="PROSITE" id="PS00805">
    <property type="entry name" value="CALRETICULIN_REPEAT"/>
    <property type="match status" value="1"/>
</dbReference>
<dbReference type="RefSeq" id="XP_026685275.1">
    <property type="nucleotide sequence ID" value="XM_026829474.1"/>
</dbReference>
<evidence type="ECO:0000256" key="9">
    <source>
        <dbReference type="RuleBase" id="RU362126"/>
    </source>
</evidence>
<sequence length="886" mass="100954">MDGEWEAPQIENPLCVDAPGCGPWTVPLIKNPKFKGKWSPPMINNPNYNGKWAPRMIPNPEYYHDAEPFKLFPIGAVGIEIWTMSENVYFDNIIITESLDEAKQFAEATFKQKLSKRTNDKSFVSMVMKYTQENPWLWAVYVIVTGVFVVLFYVLCCSGASKDVSIPFLTSHLEDIAQYIGQWSIEPLKLHPLVGDSGLVQKSKAKHHAISANLDKPFIFNKVPFVIQYEVMFQDKHDCGGAYLKLLTEGPALQDLTAFNDKTPYTIMFGPDKCGTDDKVHFIIRHRNPLNGSITEKHHKAIKPSVNLYSNESPHLYTLVLYPDNKYAVYIDNELNIEGHLLDEGTFNPPINPPKEIVDVNDKKPATWDEREKIPDPEVTKPEDWDEDEPYEIEDVEAHKPDGWLSDEPKLIPDPSAVKPADWCGVVALEIQDGVFPTIEETFAFSEPTNFKNKNSRIVIGDFNCRSTAWGYSSTDQNGEDLEQWAENQELKLIHDSKLPASFNSRRWREAFNPDNIFVSETIAPQVTKQVESAIPHTQHRPITCVIRAVIIPEQVPFKRQFNFKKAKWEPFSAELDQKVANLPTDIQSYDTFVEIVKKTSRRHIPRGCRTSYIPGISKTTEEILEKYQELFENDPFSDETIRTGEELLSLITENRREKWCNLMEDLDMKGNSRKAYKLLKNLSNDPTKPEQAHYEVTANQVAHQLLMNGKTNNRIPKTKLERNIADENKFLNDDLCIGELQEAIKMMKNNKAAGLDGIRTTLTSSTVAIERYQSNLSSSKKTDEPSTDDVEPTIAEEEEEELKEEDGGESSNKEESGEENEGDEEEEEEDDEGEEEGEEEEIETEQVSSKKRSLRSKKQAKGSGDSVTPSPPPQSSPRKRRSRRE</sequence>
<evidence type="ECO:0000256" key="6">
    <source>
        <dbReference type="ARBA" id="ARBA00023136"/>
    </source>
</evidence>
<feature type="disulfide bond" evidence="8">
    <location>
        <begin position="239"/>
        <end position="274"/>
    </location>
</feature>
<dbReference type="Gene3D" id="2.10.250.10">
    <property type="entry name" value="Calreticulin/calnexin, P domain"/>
    <property type="match status" value="2"/>
</dbReference>
<dbReference type="GO" id="GO:0036503">
    <property type="term" value="P:ERAD pathway"/>
    <property type="evidence" value="ECO:0007669"/>
    <property type="project" value="TreeGrafter"/>
</dbReference>
<evidence type="ECO:0000256" key="4">
    <source>
        <dbReference type="ARBA" id="ARBA00022824"/>
    </source>
</evidence>
<evidence type="ECO:0000313" key="13">
    <source>
        <dbReference type="RefSeq" id="XP_026685275.1"/>
    </source>
</evidence>
<dbReference type="InterPro" id="IPR013320">
    <property type="entry name" value="ConA-like_dom_sf"/>
</dbReference>
<dbReference type="SUPFAM" id="SSF49899">
    <property type="entry name" value="Concanavalin A-like lectins/glucanases"/>
    <property type="match status" value="1"/>
</dbReference>
<evidence type="ECO:0000313" key="12">
    <source>
        <dbReference type="Proteomes" id="UP000079169"/>
    </source>
</evidence>
<dbReference type="AlphaFoldDB" id="A0A3Q0JF22"/>
<dbReference type="GO" id="GO:0005509">
    <property type="term" value="F:calcium ion binding"/>
    <property type="evidence" value="ECO:0007669"/>
    <property type="project" value="InterPro"/>
</dbReference>
<keyword evidence="12" id="KW-1185">Reference proteome</keyword>
<feature type="compositionally biased region" description="Acidic residues" evidence="10">
    <location>
        <begin position="786"/>
        <end position="809"/>
    </location>
</feature>
<dbReference type="SUPFAM" id="SSF56219">
    <property type="entry name" value="DNase I-like"/>
    <property type="match status" value="1"/>
</dbReference>
<dbReference type="KEGG" id="dci:103517353"/>
<comment type="similarity">
    <text evidence="2 9">Belongs to the calreticulin family.</text>
</comment>
<evidence type="ECO:0000256" key="10">
    <source>
        <dbReference type="SAM" id="MobiDB-lite"/>
    </source>
</evidence>
<keyword evidence="4 9" id="KW-0256">Endoplasmic reticulum</keyword>
<dbReference type="PaxDb" id="121845-A0A3Q0JF22"/>
<accession>A0A3Q0JF22</accession>
<dbReference type="PRINTS" id="PR00626">
    <property type="entry name" value="CALRETICULIN"/>
</dbReference>
<comment type="subcellular location">
    <subcellularLocation>
        <location evidence="1">Endoplasmic reticulum membrane</location>
        <topology evidence="1">Single-pass membrane protein</topology>
    </subcellularLocation>
</comment>
<dbReference type="FunFam" id="2.60.120.200:FF:000011">
    <property type="entry name" value="Probable calnexin"/>
    <property type="match status" value="1"/>
</dbReference>
<dbReference type="Proteomes" id="UP000079169">
    <property type="component" value="Unplaced"/>
</dbReference>
<dbReference type="STRING" id="121845.A0A3Q0JF22"/>
<dbReference type="InterPro" id="IPR036691">
    <property type="entry name" value="Endo/exonu/phosph_ase_sf"/>
</dbReference>
<feature type="compositionally biased region" description="Acidic residues" evidence="10">
    <location>
        <begin position="817"/>
        <end position="845"/>
    </location>
</feature>
<dbReference type="GeneID" id="103517353"/>
<dbReference type="Pfam" id="PF14529">
    <property type="entry name" value="Exo_endo_phos_2"/>
    <property type="match status" value="1"/>
</dbReference>
<dbReference type="GO" id="GO:0006457">
    <property type="term" value="P:protein folding"/>
    <property type="evidence" value="ECO:0007669"/>
    <property type="project" value="InterPro"/>
</dbReference>
<dbReference type="Gene3D" id="3.60.10.10">
    <property type="entry name" value="Endonuclease/exonuclease/phosphatase"/>
    <property type="match status" value="1"/>
</dbReference>
<feature type="transmembrane region" description="Helical" evidence="9">
    <location>
        <begin position="136"/>
        <end position="155"/>
    </location>
</feature>
<protein>
    <submittedName>
        <fullName evidence="13">Uncharacterized protein LOC103517353</fullName>
    </submittedName>
</protein>
<dbReference type="SUPFAM" id="SSF63887">
    <property type="entry name" value="P-domain of calnexin/calreticulin"/>
    <property type="match status" value="2"/>
</dbReference>
<feature type="region of interest" description="Disordered" evidence="10">
    <location>
        <begin position="775"/>
        <end position="886"/>
    </location>
</feature>
<dbReference type="GO" id="GO:0003824">
    <property type="term" value="F:catalytic activity"/>
    <property type="evidence" value="ECO:0007669"/>
    <property type="project" value="InterPro"/>
</dbReference>
<dbReference type="GO" id="GO:0005789">
    <property type="term" value="C:endoplasmic reticulum membrane"/>
    <property type="evidence" value="ECO:0007669"/>
    <property type="project" value="UniProtKB-SubCell"/>
</dbReference>
<gene>
    <name evidence="13" type="primary">LOC103517353</name>
</gene>
<reference evidence="13" key="1">
    <citation type="submission" date="2025-08" db="UniProtKB">
        <authorList>
            <consortium name="RefSeq"/>
        </authorList>
    </citation>
    <scope>IDENTIFICATION</scope>
</reference>
<keyword evidence="8" id="KW-1015">Disulfide bond</keyword>
<keyword evidence="3 9" id="KW-0812">Transmembrane</keyword>
<name>A0A3Q0JF22_DIACI</name>
<proteinExistence type="inferred from homology"/>
<organism evidence="12 13">
    <name type="scientific">Diaphorina citri</name>
    <name type="common">Asian citrus psyllid</name>
    <dbReference type="NCBI Taxonomy" id="121845"/>
    <lineage>
        <taxon>Eukaryota</taxon>
        <taxon>Metazoa</taxon>
        <taxon>Ecdysozoa</taxon>
        <taxon>Arthropoda</taxon>
        <taxon>Hexapoda</taxon>
        <taxon>Insecta</taxon>
        <taxon>Pterygota</taxon>
        <taxon>Neoptera</taxon>
        <taxon>Paraneoptera</taxon>
        <taxon>Hemiptera</taxon>
        <taxon>Sternorrhyncha</taxon>
        <taxon>Psylloidea</taxon>
        <taxon>Psyllidae</taxon>
        <taxon>Diaphorininae</taxon>
        <taxon>Diaphorina</taxon>
    </lineage>
</organism>
<dbReference type="Gene3D" id="2.60.120.200">
    <property type="match status" value="2"/>
</dbReference>
<evidence type="ECO:0000256" key="8">
    <source>
        <dbReference type="PIRSR" id="PIRSR601580-3"/>
    </source>
</evidence>
<dbReference type="PANTHER" id="PTHR11073:SF1">
    <property type="entry name" value="CALNEXIN 14D-RELATED"/>
    <property type="match status" value="1"/>
</dbReference>
<keyword evidence="7 9" id="KW-0143">Chaperone</keyword>
<feature type="compositionally biased region" description="Basic residues" evidence="10">
    <location>
        <begin position="850"/>
        <end position="861"/>
    </location>
</feature>
<feature type="domain" description="Endonuclease/exonuclease/phosphatase" evidence="11">
    <location>
        <begin position="453"/>
        <end position="533"/>
    </location>
</feature>
<dbReference type="InterPro" id="IPR001580">
    <property type="entry name" value="Calret/calnex"/>
</dbReference>
<dbReference type="InterPro" id="IPR018124">
    <property type="entry name" value="Calret/calnex_CS"/>
</dbReference>
<dbReference type="Pfam" id="PF00262">
    <property type="entry name" value="Calreticulin"/>
    <property type="match status" value="2"/>
</dbReference>
<evidence type="ECO:0000256" key="2">
    <source>
        <dbReference type="ARBA" id="ARBA00010983"/>
    </source>
</evidence>
<keyword evidence="5 9" id="KW-1133">Transmembrane helix</keyword>
<evidence type="ECO:0000256" key="1">
    <source>
        <dbReference type="ARBA" id="ARBA00004389"/>
    </source>
</evidence>
<dbReference type="PROSITE" id="PS00804">
    <property type="entry name" value="CALRETICULIN_2"/>
    <property type="match status" value="1"/>
</dbReference>
<dbReference type="InterPro" id="IPR009033">
    <property type="entry name" value="Calreticulin/calnexin_P_dom_sf"/>
</dbReference>
<evidence type="ECO:0000256" key="3">
    <source>
        <dbReference type="ARBA" id="ARBA00022692"/>
    </source>
</evidence>
<evidence type="ECO:0000256" key="7">
    <source>
        <dbReference type="ARBA" id="ARBA00023186"/>
    </source>
</evidence>